<name>A0A9P6DPE1_9AGAM</name>
<keyword evidence="2" id="KW-1185">Reference proteome</keyword>
<accession>A0A9P6DPE1</accession>
<comment type="caution">
    <text evidence="1">The sequence shown here is derived from an EMBL/GenBank/DDBJ whole genome shotgun (WGS) entry which is preliminary data.</text>
</comment>
<proteinExistence type="predicted"/>
<reference evidence="1" key="1">
    <citation type="journal article" date="2020" name="Nat. Commun.">
        <title>Large-scale genome sequencing of mycorrhizal fungi provides insights into the early evolution of symbiotic traits.</title>
        <authorList>
            <person name="Miyauchi S."/>
            <person name="Kiss E."/>
            <person name="Kuo A."/>
            <person name="Drula E."/>
            <person name="Kohler A."/>
            <person name="Sanchez-Garcia M."/>
            <person name="Morin E."/>
            <person name="Andreopoulos B."/>
            <person name="Barry K.W."/>
            <person name="Bonito G."/>
            <person name="Buee M."/>
            <person name="Carver A."/>
            <person name="Chen C."/>
            <person name="Cichocki N."/>
            <person name="Clum A."/>
            <person name="Culley D."/>
            <person name="Crous P.W."/>
            <person name="Fauchery L."/>
            <person name="Girlanda M."/>
            <person name="Hayes R.D."/>
            <person name="Keri Z."/>
            <person name="LaButti K."/>
            <person name="Lipzen A."/>
            <person name="Lombard V."/>
            <person name="Magnuson J."/>
            <person name="Maillard F."/>
            <person name="Murat C."/>
            <person name="Nolan M."/>
            <person name="Ohm R.A."/>
            <person name="Pangilinan J."/>
            <person name="Pereira M.F."/>
            <person name="Perotto S."/>
            <person name="Peter M."/>
            <person name="Pfister S."/>
            <person name="Riley R."/>
            <person name="Sitrit Y."/>
            <person name="Stielow J.B."/>
            <person name="Szollosi G."/>
            <person name="Zifcakova L."/>
            <person name="Stursova M."/>
            <person name="Spatafora J.W."/>
            <person name="Tedersoo L."/>
            <person name="Vaario L.M."/>
            <person name="Yamada A."/>
            <person name="Yan M."/>
            <person name="Wang P."/>
            <person name="Xu J."/>
            <person name="Bruns T."/>
            <person name="Baldrian P."/>
            <person name="Vilgalys R."/>
            <person name="Dunand C."/>
            <person name="Henrissat B."/>
            <person name="Grigoriev I.V."/>
            <person name="Hibbett D."/>
            <person name="Nagy L.G."/>
            <person name="Martin F.M."/>
        </authorList>
    </citation>
    <scope>NUCLEOTIDE SEQUENCE</scope>
    <source>
        <strain evidence="1">UP504</strain>
    </source>
</reference>
<sequence>MPPVSSAVVKSRPTHKFESICDHWLAGKDLEFLEPPKVMATTSVEAPQSHFVHDDLGALVCRRLYDKVLGRCNGKCSSLCHDCQRLNGILEASEDTTIDRVNHARRPCGKDLRCGHSCGDGVWPITLARVAATAGATKNARTCRCRVRKLSLRHVLRAYKCALGMQTLCLCIAVRINMCTPSLRRMMCGNSGLCAPVSFRLFSSNLPYLRISGRPG</sequence>
<dbReference type="Proteomes" id="UP000886523">
    <property type="component" value="Unassembled WGS sequence"/>
</dbReference>
<gene>
    <name evidence="1" type="ORF">BS47DRAFT_455828</name>
</gene>
<evidence type="ECO:0000313" key="1">
    <source>
        <dbReference type="EMBL" id="KAF9506184.1"/>
    </source>
</evidence>
<protein>
    <submittedName>
        <fullName evidence="1">Uncharacterized protein</fullName>
    </submittedName>
</protein>
<dbReference type="EMBL" id="MU129120">
    <property type="protein sequence ID" value="KAF9506184.1"/>
    <property type="molecule type" value="Genomic_DNA"/>
</dbReference>
<dbReference type="AlphaFoldDB" id="A0A9P6DPE1"/>
<dbReference type="OrthoDB" id="2423195at2759"/>
<organism evidence="1 2">
    <name type="scientific">Hydnum rufescens UP504</name>
    <dbReference type="NCBI Taxonomy" id="1448309"/>
    <lineage>
        <taxon>Eukaryota</taxon>
        <taxon>Fungi</taxon>
        <taxon>Dikarya</taxon>
        <taxon>Basidiomycota</taxon>
        <taxon>Agaricomycotina</taxon>
        <taxon>Agaricomycetes</taxon>
        <taxon>Cantharellales</taxon>
        <taxon>Hydnaceae</taxon>
        <taxon>Hydnum</taxon>
    </lineage>
</organism>
<evidence type="ECO:0000313" key="2">
    <source>
        <dbReference type="Proteomes" id="UP000886523"/>
    </source>
</evidence>